<accession>A0AA87ZCD0</accession>
<feature type="non-terminal residue" evidence="1">
    <location>
        <position position="1"/>
    </location>
</feature>
<keyword evidence="2" id="KW-1185">Reference proteome</keyword>
<proteinExistence type="predicted"/>
<dbReference type="EMBL" id="BTGU01002803">
    <property type="protein sequence ID" value="GMN22086.1"/>
    <property type="molecule type" value="Genomic_DNA"/>
</dbReference>
<dbReference type="Proteomes" id="UP001187192">
    <property type="component" value="Unassembled WGS sequence"/>
</dbReference>
<evidence type="ECO:0000313" key="1">
    <source>
        <dbReference type="EMBL" id="GMN22086.1"/>
    </source>
</evidence>
<dbReference type="AlphaFoldDB" id="A0AA87ZCD0"/>
<gene>
    <name evidence="1" type="ORF">TIFTF001_043448</name>
</gene>
<protein>
    <submittedName>
        <fullName evidence="1">Uncharacterized protein</fullName>
    </submittedName>
</protein>
<reference evidence="1" key="1">
    <citation type="submission" date="2023-07" db="EMBL/GenBank/DDBJ databases">
        <title>draft genome sequence of fig (Ficus carica).</title>
        <authorList>
            <person name="Takahashi T."/>
            <person name="Nishimura K."/>
        </authorList>
    </citation>
    <scope>NUCLEOTIDE SEQUENCE</scope>
</reference>
<name>A0AA87ZCD0_FICCA</name>
<evidence type="ECO:0000313" key="2">
    <source>
        <dbReference type="Proteomes" id="UP001187192"/>
    </source>
</evidence>
<organism evidence="1 2">
    <name type="scientific">Ficus carica</name>
    <name type="common">Common fig</name>
    <dbReference type="NCBI Taxonomy" id="3494"/>
    <lineage>
        <taxon>Eukaryota</taxon>
        <taxon>Viridiplantae</taxon>
        <taxon>Streptophyta</taxon>
        <taxon>Embryophyta</taxon>
        <taxon>Tracheophyta</taxon>
        <taxon>Spermatophyta</taxon>
        <taxon>Magnoliopsida</taxon>
        <taxon>eudicotyledons</taxon>
        <taxon>Gunneridae</taxon>
        <taxon>Pentapetalae</taxon>
        <taxon>rosids</taxon>
        <taxon>fabids</taxon>
        <taxon>Rosales</taxon>
        <taxon>Moraceae</taxon>
        <taxon>Ficeae</taxon>
        <taxon>Ficus</taxon>
    </lineage>
</organism>
<comment type="caution">
    <text evidence="1">The sequence shown here is derived from an EMBL/GenBank/DDBJ whole genome shotgun (WGS) entry which is preliminary data.</text>
</comment>
<sequence>HTHSETWGLENSREDTLVDALAIPESEKQGSNLLNKSTFGRKFQIWLF</sequence>